<dbReference type="STRING" id="218821.SAMN05421837_110249"/>
<keyword evidence="3" id="KW-1185">Reference proteome</keyword>
<protein>
    <recommendedName>
        <fullName evidence="1">Ternary complex associated domain-containing protein</fullName>
    </recommendedName>
</protein>
<dbReference type="EMBL" id="FNUJ01000010">
    <property type="protein sequence ID" value="SEF36494.1"/>
    <property type="molecule type" value="Genomic_DNA"/>
</dbReference>
<dbReference type="Proteomes" id="UP000198878">
    <property type="component" value="Unassembled WGS sequence"/>
</dbReference>
<dbReference type="InterPro" id="IPR045544">
    <property type="entry name" value="TCAD9"/>
</dbReference>
<evidence type="ECO:0000313" key="2">
    <source>
        <dbReference type="EMBL" id="SEF36494.1"/>
    </source>
</evidence>
<evidence type="ECO:0000313" key="3">
    <source>
        <dbReference type="Proteomes" id="UP000198878"/>
    </source>
</evidence>
<sequence length="1422" mass="154223">MADAEILTGGVDLPPERRGMIRHALQRIGRSGNGWHGPVEMIEITRLIDAGRSGAVVVEVALRAGAEYRQRVVKIGPAAEMATEYANFRKYLVEYPATVCAPVQEATPGAVDPAAQQDGVVEAVAYAHVAEYAGRPRIPAPTLEDLVRAAFDDPTEVRAARRMIEQLFTKLSTPFHNRRSPVPEARSLRDLNPSLGPDVVLDPGSVRAEPVYADDVIEASFGSGQFTVGQELRVADSGGGEIRVETPDGIACFAGRVVQTRFTEQRRRLDGAFTTIDRSVDSVVADRVRTADPAGGLRPALTDPRFGRVRGVVHGDLNARNAMCVEGQPILIDFAMTTGDRPVLSDAAWLEISLLRDVFAELPYADLVRLQRFLALTTRFRPYVADVAELEAVFDGLLEGQALVAFHLLHEIRTQAQRTFPEADAWLDHLAQLHLSAYRTVKWDTQPPGALRAVHAAAAVATEWLAAEDPFAHWDDLPELLRRLSPITGLTRPDAVTAVVGLLTAVDQRHPGGEAPDVDELRDRFVRAYYLEQARELVVELSREHETFHDTMVTRSVQTAVLTGGPGAGKSRLLRELAFRGALDIARPGPRAKPLRMPVLVSAVDLVTSAEPPDLPLPPGTLVLGAVHLLLDGLDEIPAEDRNRIAAWSRSLLSRYPRIRLTIAVRNRTWAADAFDLPVLELEPWNDAEIGWYLNGFPLTASERDEIKKGILELHRADSTAPPGLVTMVAETALTARVPMPLEKVYEKYFVDDLTEEAVAALASFAAASVGAHRPVVPTIDVHAFFDRGILEPDGEGARFIRLAERDFFAAQTLQVPGDHIRQRARVFAWRDPCLLAARLPSTPDEVVDLMVRSVRTADPRFAARLLAFRPAMSLDHVRTWTALLADATAGAHAHRVAAEALVLTMAPPAWQALADLLLARTTPVTTQVEVLGVLSEPHIFQHRTHRVFGPWLRQVLAAVLTGEYAADTQVAAMALISGRIRGLEVLLADLLRSAGHRVAVAADDVLRSFDVLVPRHLDEIRTTVLSARLAEVEAQLPALSGAGTIREANELRLRLLERLRDGPELLRRRYSYGIGSAVGDLLEGTEPESPENHEALVFAARADSPLDRLLIAAAAVSSPATVDHAAKVVADLAAVVEADRIEGLAALGQAVYQADRRRGFVATRRAARVLRDRGLAARWYWPWSTMLAHTSPAPAELDQFLAEGLDGALQELAGYAPSWDGSRTAAPLLGAAAREYVLADGHDDTEWVLAVAAARLTGTLSRVLEIAGNRYIATTVETISTGRYGIVEVAPHARVLAALGGLARESADPSSAHRLLDGFDTAGLPPSVAAGRLAGLAFLGDWEPLLRAAPGDGGPLDTASRQAIRVWAPGPCTPAGLRDPGDVAARLSRLRAEPGIGPERRSLLDELIYEAEQKHGELLAP</sequence>
<feature type="domain" description="Ternary complex associated" evidence="1">
    <location>
        <begin position="42"/>
        <end position="442"/>
    </location>
</feature>
<gene>
    <name evidence="2" type="ORF">SAMN05421837_110249</name>
</gene>
<name>A0A1H5REM6_9PSEU</name>
<proteinExistence type="predicted"/>
<dbReference type="SUPFAM" id="SSF56112">
    <property type="entry name" value="Protein kinase-like (PK-like)"/>
    <property type="match status" value="1"/>
</dbReference>
<dbReference type="InterPro" id="IPR011009">
    <property type="entry name" value="Kinase-like_dom_sf"/>
</dbReference>
<reference evidence="3" key="1">
    <citation type="submission" date="2016-10" db="EMBL/GenBank/DDBJ databases">
        <authorList>
            <person name="Varghese N."/>
            <person name="Submissions S."/>
        </authorList>
    </citation>
    <scope>NUCLEOTIDE SEQUENCE [LARGE SCALE GENOMIC DNA]</scope>
    <source>
        <strain evidence="3">DSM 44654</strain>
    </source>
</reference>
<organism evidence="2 3">
    <name type="scientific">Amycolatopsis pretoriensis</name>
    <dbReference type="NCBI Taxonomy" id="218821"/>
    <lineage>
        <taxon>Bacteria</taxon>
        <taxon>Bacillati</taxon>
        <taxon>Actinomycetota</taxon>
        <taxon>Actinomycetes</taxon>
        <taxon>Pseudonocardiales</taxon>
        <taxon>Pseudonocardiaceae</taxon>
        <taxon>Amycolatopsis</taxon>
    </lineage>
</organism>
<dbReference type="Pfam" id="PF19974">
    <property type="entry name" value="TCAD9"/>
    <property type="match status" value="1"/>
</dbReference>
<evidence type="ECO:0000259" key="1">
    <source>
        <dbReference type="Pfam" id="PF19974"/>
    </source>
</evidence>
<dbReference type="RefSeq" id="WP_143051085.1">
    <property type="nucleotide sequence ID" value="NZ_FNUJ01000010.1"/>
</dbReference>
<accession>A0A1H5REM6</accession>